<accession>A0A2N9AR36</accession>
<sequence>MSEAAPSSWFADLYAGVADYADAALRSTAEAGEAMGAQLATALARVQALPEEAAAAVSALTTALDLVLPPGHDPLLAAPRPVAEACPAEPRQDGGIGMTPRPVPRRLTVRPEAFAAFIRARHPHKPAEQCAALTGIPFDSVDKMLKREALPNGRNFLLCIIAYGPELLAVVMPDADERWLAGARILADQAHLESELARVRDAMAENTGRWSFCGISFGGAL</sequence>
<gene>
    <name evidence="1" type="ORF">TK0001_3212</name>
</gene>
<reference evidence="2" key="1">
    <citation type="submission" date="2017-10" db="EMBL/GenBank/DDBJ databases">
        <authorList>
            <person name="Regsiter A."/>
            <person name="William W."/>
        </authorList>
    </citation>
    <scope>NUCLEOTIDE SEQUENCE [LARGE SCALE GENOMIC DNA]</scope>
</reference>
<proteinExistence type="predicted"/>
<dbReference type="AlphaFoldDB" id="A0A2N9AR36"/>
<evidence type="ECO:0000313" key="1">
    <source>
        <dbReference type="EMBL" id="SOR29814.1"/>
    </source>
</evidence>
<evidence type="ECO:0000313" key="2">
    <source>
        <dbReference type="Proteomes" id="UP000233769"/>
    </source>
</evidence>
<name>A0A2N9AR36_METEX</name>
<protein>
    <submittedName>
        <fullName evidence="1">Uncharacterized protein</fullName>
    </submittedName>
</protein>
<dbReference type="Proteomes" id="UP000233769">
    <property type="component" value="Chromosome tk0001"/>
</dbReference>
<organism evidence="1 2">
    <name type="scientific">Methylorubrum extorquens</name>
    <name type="common">Methylobacterium dichloromethanicum</name>
    <name type="synonym">Methylobacterium extorquens</name>
    <dbReference type="NCBI Taxonomy" id="408"/>
    <lineage>
        <taxon>Bacteria</taxon>
        <taxon>Pseudomonadati</taxon>
        <taxon>Pseudomonadota</taxon>
        <taxon>Alphaproteobacteria</taxon>
        <taxon>Hyphomicrobiales</taxon>
        <taxon>Methylobacteriaceae</taxon>
        <taxon>Methylorubrum</taxon>
    </lineage>
</organism>
<dbReference type="EMBL" id="LT962688">
    <property type="protein sequence ID" value="SOR29814.1"/>
    <property type="molecule type" value="Genomic_DNA"/>
</dbReference>